<keyword evidence="4" id="KW-1185">Reference proteome</keyword>
<dbReference type="PROSITE" id="PS51318">
    <property type="entry name" value="TAT"/>
    <property type="match status" value="1"/>
</dbReference>
<gene>
    <name evidence="3" type="ORF">IDH45_27470</name>
</gene>
<evidence type="ECO:0000313" key="4">
    <source>
        <dbReference type="Proteomes" id="UP000639396"/>
    </source>
</evidence>
<evidence type="ECO:0000313" key="3">
    <source>
        <dbReference type="EMBL" id="MBD2865727.1"/>
    </source>
</evidence>
<dbReference type="Gene3D" id="2.160.20.10">
    <property type="entry name" value="Single-stranded right-handed beta-helix, Pectin lyase-like"/>
    <property type="match status" value="1"/>
</dbReference>
<dbReference type="EMBL" id="JACXJA010000046">
    <property type="protein sequence ID" value="MBD2865727.1"/>
    <property type="molecule type" value="Genomic_DNA"/>
</dbReference>
<feature type="region of interest" description="Disordered" evidence="1">
    <location>
        <begin position="1"/>
        <end position="24"/>
    </location>
</feature>
<dbReference type="AlphaFoldDB" id="A0A927H2W9"/>
<organism evidence="3 4">
    <name type="scientific">Paenibacillus oceani</name>
    <dbReference type="NCBI Taxonomy" id="2772510"/>
    <lineage>
        <taxon>Bacteria</taxon>
        <taxon>Bacillati</taxon>
        <taxon>Bacillota</taxon>
        <taxon>Bacilli</taxon>
        <taxon>Bacillales</taxon>
        <taxon>Paenibacillaceae</taxon>
        <taxon>Paenibacillus</taxon>
    </lineage>
</organism>
<evidence type="ECO:0000256" key="1">
    <source>
        <dbReference type="SAM" id="MobiDB-lite"/>
    </source>
</evidence>
<feature type="domain" description="Rhamnogalacturonase A/B/Epimerase-like pectate lyase" evidence="2">
    <location>
        <begin position="105"/>
        <end position="186"/>
    </location>
</feature>
<feature type="region of interest" description="Disordered" evidence="1">
    <location>
        <begin position="489"/>
        <end position="513"/>
    </location>
</feature>
<dbReference type="InterPro" id="IPR006311">
    <property type="entry name" value="TAT_signal"/>
</dbReference>
<dbReference type="Proteomes" id="UP000639396">
    <property type="component" value="Unassembled WGS sequence"/>
</dbReference>
<feature type="compositionally biased region" description="Basic and acidic residues" evidence="1">
    <location>
        <begin position="1"/>
        <end position="21"/>
    </location>
</feature>
<feature type="compositionally biased region" description="Polar residues" evidence="1">
    <location>
        <begin position="489"/>
        <end position="506"/>
    </location>
</feature>
<sequence>MDKKEQAVNPLVRKEREEPGDRAGVARINRRQVLTTLGAAGVLTMAGGLLSGGIASALEAGAPAGAMGEKKPGNGNGNGSPHAAIEELREELEARLRSEAALTAVNLSWYGAAGDGITDDTAAWNAAMADVPAGGALYVPPGTYYSASGFLCERGDITIFGAGTSSHLTTEAQTNTLLIGKSDRITRVRNVNVHSLKFSQKPGPSGSGGANNFAGVKVWFVDRAVVHNNDFEECDVCISFGGGNSSLGFPGRVTYRNAAVMNRMLNTNKMGVEVFFQNHAIVYANQMINEEGYKVAESHAVRLIGSHHSMCCDNDVYRFRTGVSTQGGNSLGYRESDNFLISGNRFRQCVKGIQGFEGAYNGHVLMNVIEHVREFGIEFRQEKNGGWDNLIVEGNLISADPSSTSGGQRGATFTAGQRLVFRGNQSVGFGNSQTSGTAYHVYVSAIGRIAVIESNYFEDSFYLSSGSRNLGVRVLNNEKTVISRNNVFVSPSPNPAEQNAQSSGNGQLVKGFPGLDDMNDYLQA</sequence>
<dbReference type="Pfam" id="PF12708">
    <property type="entry name" value="Pect-lyase_RHGA_epim"/>
    <property type="match status" value="1"/>
</dbReference>
<protein>
    <recommendedName>
        <fullName evidence="2">Rhamnogalacturonase A/B/Epimerase-like pectate lyase domain-containing protein</fullName>
    </recommendedName>
</protein>
<accession>A0A927H2W9</accession>
<name>A0A927H2W9_9BACL</name>
<dbReference type="InterPro" id="IPR011050">
    <property type="entry name" value="Pectin_lyase_fold/virulence"/>
</dbReference>
<proteinExistence type="predicted"/>
<dbReference type="InterPro" id="IPR024535">
    <property type="entry name" value="RHGA/B-epi-like_pectate_lyase"/>
</dbReference>
<comment type="caution">
    <text evidence="3">The sequence shown here is derived from an EMBL/GenBank/DDBJ whole genome shotgun (WGS) entry which is preliminary data.</text>
</comment>
<dbReference type="InterPro" id="IPR012334">
    <property type="entry name" value="Pectin_lyas_fold"/>
</dbReference>
<dbReference type="SUPFAM" id="SSF51126">
    <property type="entry name" value="Pectin lyase-like"/>
    <property type="match status" value="1"/>
</dbReference>
<reference evidence="3" key="1">
    <citation type="submission" date="2020-09" db="EMBL/GenBank/DDBJ databases">
        <title>A novel bacterium of genus Paenibacillus, isolated from South China Sea.</title>
        <authorList>
            <person name="Huang H."/>
            <person name="Mo K."/>
            <person name="Hu Y."/>
        </authorList>
    </citation>
    <scope>NUCLEOTIDE SEQUENCE</scope>
    <source>
        <strain evidence="3">IB182363</strain>
    </source>
</reference>
<evidence type="ECO:0000259" key="2">
    <source>
        <dbReference type="Pfam" id="PF12708"/>
    </source>
</evidence>
<dbReference type="RefSeq" id="WP_190931349.1">
    <property type="nucleotide sequence ID" value="NZ_JACXJA010000046.1"/>
</dbReference>